<evidence type="ECO:0000256" key="1">
    <source>
        <dbReference type="SAM" id="MobiDB-lite"/>
    </source>
</evidence>
<feature type="compositionally biased region" description="Low complexity" evidence="1">
    <location>
        <begin position="87"/>
        <end position="98"/>
    </location>
</feature>
<evidence type="ECO:0000313" key="3">
    <source>
        <dbReference type="Proteomes" id="UP000316621"/>
    </source>
</evidence>
<protein>
    <submittedName>
        <fullName evidence="2">Uncharacterized protein</fullName>
    </submittedName>
</protein>
<evidence type="ECO:0000313" key="2">
    <source>
        <dbReference type="EMBL" id="RZC61906.1"/>
    </source>
</evidence>
<accession>A0A4Y7JMX6</accession>
<dbReference type="AlphaFoldDB" id="A0A4Y7JMX6"/>
<sequence>MMVTRAAKLARSALAARKTLNSSSASYYNSLCRRSSSQILNSSIIENPNTRDIISSSPIKGANNGVISSSINSFSYLQQQQRRHFHSSNPSYSPSASSGEVTPSDFTEMAWEGVVGAVEAARLSKQQIVSPNI</sequence>
<keyword evidence="3" id="KW-1185">Reference proteome</keyword>
<reference evidence="2 3" key="1">
    <citation type="journal article" date="2018" name="Science">
        <title>The opium poppy genome and morphinan production.</title>
        <authorList>
            <person name="Guo L."/>
            <person name="Winzer T."/>
            <person name="Yang X."/>
            <person name="Li Y."/>
            <person name="Ning Z."/>
            <person name="He Z."/>
            <person name="Teodor R."/>
            <person name="Lu Y."/>
            <person name="Bowser T.A."/>
            <person name="Graham I.A."/>
            <person name="Ye K."/>
        </authorList>
    </citation>
    <scope>NUCLEOTIDE SEQUENCE [LARGE SCALE GENOMIC DNA]</scope>
    <source>
        <strain evidence="3">cv. HN1</strain>
        <tissue evidence="2">Leaves</tissue>
    </source>
</reference>
<organism evidence="2 3">
    <name type="scientific">Papaver somniferum</name>
    <name type="common">Opium poppy</name>
    <dbReference type="NCBI Taxonomy" id="3469"/>
    <lineage>
        <taxon>Eukaryota</taxon>
        <taxon>Viridiplantae</taxon>
        <taxon>Streptophyta</taxon>
        <taxon>Embryophyta</taxon>
        <taxon>Tracheophyta</taxon>
        <taxon>Spermatophyta</taxon>
        <taxon>Magnoliopsida</taxon>
        <taxon>Ranunculales</taxon>
        <taxon>Papaveraceae</taxon>
        <taxon>Papaveroideae</taxon>
        <taxon>Papaver</taxon>
    </lineage>
</organism>
<dbReference type="Gramene" id="RZC61906">
    <property type="protein sequence ID" value="RZC61906"/>
    <property type="gene ID" value="C5167_023668"/>
</dbReference>
<dbReference type="Proteomes" id="UP000316621">
    <property type="component" value="Chromosome 5"/>
</dbReference>
<dbReference type="EMBL" id="CM010719">
    <property type="protein sequence ID" value="RZC61906.1"/>
    <property type="molecule type" value="Genomic_DNA"/>
</dbReference>
<gene>
    <name evidence="2" type="ORF">C5167_023668</name>
</gene>
<name>A0A4Y7JMX6_PAPSO</name>
<feature type="region of interest" description="Disordered" evidence="1">
    <location>
        <begin position="79"/>
        <end position="103"/>
    </location>
</feature>
<proteinExistence type="predicted"/>
<dbReference type="STRING" id="3469.A0A4Y7JMX6"/>